<dbReference type="Gene3D" id="2.60.40.10">
    <property type="entry name" value="Immunoglobulins"/>
    <property type="match status" value="1"/>
</dbReference>
<accession>A0ABQ7TL53</accession>
<evidence type="ECO:0000313" key="2">
    <source>
        <dbReference type="Proteomes" id="UP000826234"/>
    </source>
</evidence>
<proteinExistence type="predicted"/>
<dbReference type="EMBL" id="JAIPUX010000439">
    <property type="protein sequence ID" value="KAH0630241.1"/>
    <property type="molecule type" value="Genomic_DNA"/>
</dbReference>
<name>A0ABQ7TL53_PHRPL</name>
<keyword evidence="2" id="KW-1185">Reference proteome</keyword>
<gene>
    <name evidence="1" type="ORF">JD844_013026</name>
</gene>
<reference evidence="1 2" key="1">
    <citation type="journal article" date="2022" name="Gigascience">
        <title>A chromosome-level genome assembly and annotation of the desert horned lizard, Phrynosoma platyrhinos, provides insight into chromosomal rearrangements among reptiles.</title>
        <authorList>
            <person name="Koochekian N."/>
            <person name="Ascanio A."/>
            <person name="Farleigh K."/>
            <person name="Card D.C."/>
            <person name="Schield D.R."/>
            <person name="Castoe T.A."/>
            <person name="Jezkova T."/>
        </authorList>
    </citation>
    <scope>NUCLEOTIDE SEQUENCE [LARGE SCALE GENOMIC DNA]</scope>
    <source>
        <strain evidence="1">NK-2021</strain>
    </source>
</reference>
<dbReference type="Proteomes" id="UP000826234">
    <property type="component" value="Unassembled WGS sequence"/>
</dbReference>
<organism evidence="1 2">
    <name type="scientific">Phrynosoma platyrhinos</name>
    <name type="common">Desert horned lizard</name>
    <dbReference type="NCBI Taxonomy" id="52577"/>
    <lineage>
        <taxon>Eukaryota</taxon>
        <taxon>Metazoa</taxon>
        <taxon>Chordata</taxon>
        <taxon>Craniata</taxon>
        <taxon>Vertebrata</taxon>
        <taxon>Euteleostomi</taxon>
        <taxon>Lepidosauria</taxon>
        <taxon>Squamata</taxon>
        <taxon>Bifurcata</taxon>
        <taxon>Unidentata</taxon>
        <taxon>Episquamata</taxon>
        <taxon>Toxicofera</taxon>
        <taxon>Iguania</taxon>
        <taxon>Phrynosomatidae</taxon>
        <taxon>Phrynosomatinae</taxon>
        <taxon>Phrynosoma</taxon>
    </lineage>
</organism>
<protein>
    <submittedName>
        <fullName evidence="1">Uncharacterized protein</fullName>
    </submittedName>
</protein>
<comment type="caution">
    <text evidence="1">The sequence shown here is derived from an EMBL/GenBank/DDBJ whole genome shotgun (WGS) entry which is preliminary data.</text>
</comment>
<evidence type="ECO:0000313" key="1">
    <source>
        <dbReference type="EMBL" id="KAH0630241.1"/>
    </source>
</evidence>
<dbReference type="InterPro" id="IPR013783">
    <property type="entry name" value="Ig-like_fold"/>
</dbReference>
<sequence>MTVIYYGRLNYSTNMTNFLFILQVLYRTSNQNQLSVLITNRTSAEILLPLNDDYIIEVKAATDGGDGISSEQIKIPKLARLTRYGCKRFWCSNLK</sequence>